<dbReference type="RefSeq" id="WP_270147653.1">
    <property type="nucleotide sequence ID" value="NZ_CP115450.1"/>
</dbReference>
<proteinExistence type="predicted"/>
<evidence type="ECO:0000313" key="1">
    <source>
        <dbReference type="EMBL" id="WBP89378.1"/>
    </source>
</evidence>
<dbReference type="Proteomes" id="UP001212821">
    <property type="component" value="Chromosome"/>
</dbReference>
<accession>A0ABY7Q9Q2</accession>
<reference evidence="2" key="1">
    <citation type="submission" date="2022-12" db="EMBL/GenBank/DDBJ databases">
        <authorList>
            <person name="Mo P."/>
        </authorList>
    </citation>
    <scope>NUCLEOTIDE SEQUENCE [LARGE SCALE GENOMIC DNA]</scope>
    <source>
        <strain evidence="2">HUAS 3-15</strain>
    </source>
</reference>
<name>A0ABY7Q9Q2_9ACTN</name>
<evidence type="ECO:0000313" key="2">
    <source>
        <dbReference type="Proteomes" id="UP001212821"/>
    </source>
</evidence>
<organism evidence="1 2">
    <name type="scientific">Kitasatospora cathayae</name>
    <dbReference type="NCBI Taxonomy" id="3004092"/>
    <lineage>
        <taxon>Bacteria</taxon>
        <taxon>Bacillati</taxon>
        <taxon>Actinomycetota</taxon>
        <taxon>Actinomycetes</taxon>
        <taxon>Kitasatosporales</taxon>
        <taxon>Streptomycetaceae</taxon>
        <taxon>Kitasatospora</taxon>
    </lineage>
</organism>
<keyword evidence="2" id="KW-1185">Reference proteome</keyword>
<sequence length="65" mass="6955">MPTACRPALTEQSVFHTVGANSGGSTRTSVVLGYRAADELDAHPDPDRQVVVTGTQLYRGNDRPN</sequence>
<gene>
    <name evidence="1" type="ORF">O1G21_28420</name>
</gene>
<protein>
    <submittedName>
        <fullName evidence="1">Uncharacterized protein</fullName>
    </submittedName>
</protein>
<dbReference type="EMBL" id="CP115450">
    <property type="protein sequence ID" value="WBP89378.1"/>
    <property type="molecule type" value="Genomic_DNA"/>
</dbReference>